<dbReference type="CDD" id="cd02440">
    <property type="entry name" value="AdoMet_MTases"/>
    <property type="match status" value="1"/>
</dbReference>
<evidence type="ECO:0000259" key="1">
    <source>
        <dbReference type="Pfam" id="PF08242"/>
    </source>
</evidence>
<dbReference type="RefSeq" id="WP_208131380.1">
    <property type="nucleotide sequence ID" value="NZ_BAABGQ010000006.1"/>
</dbReference>
<dbReference type="GO" id="GO:0008168">
    <property type="term" value="F:methyltransferase activity"/>
    <property type="evidence" value="ECO:0007669"/>
    <property type="project" value="UniProtKB-KW"/>
</dbReference>
<reference evidence="3" key="1">
    <citation type="journal article" date="2019" name="Int. J. Syst. Evol. Microbiol.">
        <title>The Global Catalogue of Microorganisms (GCM) 10K type strain sequencing project: providing services to taxonomists for standard genome sequencing and annotation.</title>
        <authorList>
            <consortium name="The Broad Institute Genomics Platform"/>
            <consortium name="The Broad Institute Genome Sequencing Center for Infectious Disease"/>
            <person name="Wu L."/>
            <person name="Ma J."/>
        </authorList>
    </citation>
    <scope>NUCLEOTIDE SEQUENCE [LARGE SCALE GENOMIC DNA]</scope>
    <source>
        <strain evidence="3">JCM 17841</strain>
    </source>
</reference>
<comment type="caution">
    <text evidence="2">The sequence shown here is derived from an EMBL/GenBank/DDBJ whole genome shotgun (WGS) entry which is preliminary data.</text>
</comment>
<protein>
    <submittedName>
        <fullName evidence="2">Class I SAM-dependent methyltransferase</fullName>
    </submittedName>
</protein>
<keyword evidence="3" id="KW-1185">Reference proteome</keyword>
<dbReference type="InterPro" id="IPR013217">
    <property type="entry name" value="Methyltransf_12"/>
</dbReference>
<dbReference type="Gene3D" id="3.40.50.150">
    <property type="entry name" value="Vaccinia Virus protein VP39"/>
    <property type="match status" value="1"/>
</dbReference>
<gene>
    <name evidence="2" type="ORF">GCM10023172_18990</name>
</gene>
<dbReference type="EMBL" id="BAABGQ010000006">
    <property type="protein sequence ID" value="GAA4499797.1"/>
    <property type="molecule type" value="Genomic_DNA"/>
</dbReference>
<evidence type="ECO:0000313" key="2">
    <source>
        <dbReference type="EMBL" id="GAA4499797.1"/>
    </source>
</evidence>
<dbReference type="SUPFAM" id="SSF53335">
    <property type="entry name" value="S-adenosyl-L-methionine-dependent methyltransferases"/>
    <property type="match status" value="1"/>
</dbReference>
<accession>A0ABP8QBF1</accession>
<dbReference type="Proteomes" id="UP001501243">
    <property type="component" value="Unassembled WGS sequence"/>
</dbReference>
<dbReference type="GO" id="GO:0032259">
    <property type="term" value="P:methylation"/>
    <property type="evidence" value="ECO:0007669"/>
    <property type="project" value="UniProtKB-KW"/>
</dbReference>
<organism evidence="2 3">
    <name type="scientific">Hymenobacter ginsengisoli</name>
    <dbReference type="NCBI Taxonomy" id="1051626"/>
    <lineage>
        <taxon>Bacteria</taxon>
        <taxon>Pseudomonadati</taxon>
        <taxon>Bacteroidota</taxon>
        <taxon>Cytophagia</taxon>
        <taxon>Cytophagales</taxon>
        <taxon>Hymenobacteraceae</taxon>
        <taxon>Hymenobacter</taxon>
    </lineage>
</organism>
<dbReference type="Pfam" id="PF08242">
    <property type="entry name" value="Methyltransf_12"/>
    <property type="match status" value="1"/>
</dbReference>
<feature type="domain" description="Methyltransferase type 12" evidence="1">
    <location>
        <begin position="93"/>
        <end position="186"/>
    </location>
</feature>
<name>A0ABP8QBF1_9BACT</name>
<keyword evidence="2" id="KW-0489">Methyltransferase</keyword>
<sequence>MPLLTADDFVETLAKLRQRGAGFLLSKLNPSGLARTQGTFDDPGLQTANWWIVPAVRARWNTKISGDPTLPYEPYVVKKYLRGRSDLHLCSLGSGSCSHELAFARHSEFELVECVDITPALLGAAAERAAAEGLYNMRFELRDVNRQAWPTAAYDVVLFHSALHHFRRVPALVAHVRQALRPGGLLILNDYVGPNRLQWTAAQLAAANELLAQLPTSYRRYKSGQFKSRITGPGRLRMRLADPSEAVESEYILPAVRGQFRVLEEKAVGGNLLALVLKDIAHHFLADDPTTQQLLASLFAAEDAFLAEHPSDLLFGVYQKPY</sequence>
<dbReference type="InterPro" id="IPR029063">
    <property type="entry name" value="SAM-dependent_MTases_sf"/>
</dbReference>
<proteinExistence type="predicted"/>
<evidence type="ECO:0000313" key="3">
    <source>
        <dbReference type="Proteomes" id="UP001501243"/>
    </source>
</evidence>
<keyword evidence="2" id="KW-0808">Transferase</keyword>